<evidence type="ECO:0000313" key="3">
    <source>
        <dbReference type="EMBL" id="CCH17850.1"/>
    </source>
</evidence>
<proteinExistence type="predicted"/>
<evidence type="ECO:0000259" key="2">
    <source>
        <dbReference type="Pfam" id="PF08305"/>
    </source>
</evidence>
<comment type="caution">
    <text evidence="3">The sequence shown here is derived from an EMBL/GenBank/DDBJ whole genome shotgun (WGS) entry which is preliminary data.</text>
</comment>
<sequence>MGGRGSQGPDRSADRLRQPQPLSVDATGGQRLELRLTDGGDGVGNDHGDWGAARLTCDA</sequence>
<dbReference type="SUPFAM" id="SSF49785">
    <property type="entry name" value="Galactose-binding domain-like"/>
    <property type="match status" value="1"/>
</dbReference>
<gene>
    <name evidence="3" type="ORF">MILUP08_42781</name>
</gene>
<dbReference type="InterPro" id="IPR008979">
    <property type="entry name" value="Galactose-bd-like_sf"/>
</dbReference>
<dbReference type="EMBL" id="CAIE01000022">
    <property type="protein sequence ID" value="CCH17850.1"/>
    <property type="molecule type" value="Genomic_DNA"/>
</dbReference>
<accession>I0L203</accession>
<protein>
    <submittedName>
        <fullName evidence="3">Galactosidase</fullName>
    </submittedName>
</protein>
<dbReference type="Proteomes" id="UP000003448">
    <property type="component" value="Unassembled WGS sequence"/>
</dbReference>
<feature type="compositionally biased region" description="Basic and acidic residues" evidence="1">
    <location>
        <begin position="32"/>
        <end position="49"/>
    </location>
</feature>
<dbReference type="AlphaFoldDB" id="I0L203"/>
<dbReference type="Gene3D" id="2.60.120.1060">
    <property type="entry name" value="NPCBM/NEW2 domain"/>
    <property type="match status" value="1"/>
</dbReference>
<feature type="domain" description="Glycosyl hydrolase family 98 putative carbohydrate-binding module" evidence="2">
    <location>
        <begin position="18"/>
        <end position="56"/>
    </location>
</feature>
<feature type="region of interest" description="Disordered" evidence="1">
    <location>
        <begin position="1"/>
        <end position="59"/>
    </location>
</feature>
<name>I0L203_9ACTN</name>
<organism evidence="3 4">
    <name type="scientific">Micromonospora lupini str. Lupac 08</name>
    <dbReference type="NCBI Taxonomy" id="1150864"/>
    <lineage>
        <taxon>Bacteria</taxon>
        <taxon>Bacillati</taxon>
        <taxon>Actinomycetota</taxon>
        <taxon>Actinomycetes</taxon>
        <taxon>Micromonosporales</taxon>
        <taxon>Micromonosporaceae</taxon>
        <taxon>Micromonospora</taxon>
    </lineage>
</organism>
<evidence type="ECO:0000313" key="4">
    <source>
        <dbReference type="Proteomes" id="UP000003448"/>
    </source>
</evidence>
<keyword evidence="4" id="KW-1185">Reference proteome</keyword>
<dbReference type="InterPro" id="IPR013222">
    <property type="entry name" value="Glyco_hyd_98_carb-bd"/>
</dbReference>
<reference evidence="4" key="1">
    <citation type="journal article" date="2012" name="J. Bacteriol.">
        <title>Genome Sequence of Micromonospora lupini Lupac 08, Isolated from Root Nodules of Lupinus angustifolius.</title>
        <authorList>
            <person name="Alonso-Vega P."/>
            <person name="Normand P."/>
            <person name="Bacigalupe R."/>
            <person name="Pujic P."/>
            <person name="Lajus A."/>
            <person name="Vallenet D."/>
            <person name="Carro L."/>
            <person name="Coll P."/>
            <person name="Trujillo M.E."/>
        </authorList>
    </citation>
    <scope>NUCLEOTIDE SEQUENCE [LARGE SCALE GENOMIC DNA]</scope>
    <source>
        <strain evidence="4">Lupac 08</strain>
    </source>
</reference>
<dbReference type="STRING" id="1150864.MILUP08_42781"/>
<dbReference type="Pfam" id="PF08305">
    <property type="entry name" value="NPCBM"/>
    <property type="match status" value="1"/>
</dbReference>
<evidence type="ECO:0000256" key="1">
    <source>
        <dbReference type="SAM" id="MobiDB-lite"/>
    </source>
</evidence>
<dbReference type="InterPro" id="IPR038637">
    <property type="entry name" value="NPCBM_sf"/>
</dbReference>